<dbReference type="EMBL" id="JBBBZM010000130">
    <property type="protein sequence ID" value="KAL0633287.1"/>
    <property type="molecule type" value="Genomic_DNA"/>
</dbReference>
<keyword evidence="6" id="KW-1185">Reference proteome</keyword>
<keyword evidence="3" id="KW-0456">Lyase</keyword>
<dbReference type="CDD" id="cd20298">
    <property type="entry name" value="cupin_UAH"/>
    <property type="match status" value="1"/>
</dbReference>
<dbReference type="Proteomes" id="UP001447188">
    <property type="component" value="Unassembled WGS sequence"/>
</dbReference>
<dbReference type="SUPFAM" id="SSF51182">
    <property type="entry name" value="RmlC-like cupins"/>
    <property type="match status" value="1"/>
</dbReference>
<comment type="subunit">
    <text evidence="1">Homodimer.</text>
</comment>
<accession>A0ABR3GBE6</accession>
<proteinExistence type="predicted"/>
<dbReference type="PANTHER" id="PTHR21221">
    <property type="entry name" value="UREIDOGLYCOLATE HYDROLASE"/>
    <property type="match status" value="1"/>
</dbReference>
<dbReference type="InterPro" id="IPR011051">
    <property type="entry name" value="RmlC_Cupin_sf"/>
</dbReference>
<gene>
    <name evidence="5" type="ORF">Q9L58_007792</name>
</gene>
<comment type="caution">
    <text evidence="5">The sequence shown here is derived from an EMBL/GenBank/DDBJ whole genome shotgun (WGS) entry which is preliminary data.</text>
</comment>
<dbReference type="InterPro" id="IPR007247">
    <property type="entry name" value="Ureidogly_lyase"/>
</dbReference>
<evidence type="ECO:0000313" key="6">
    <source>
        <dbReference type="Proteomes" id="UP001447188"/>
    </source>
</evidence>
<dbReference type="Gene3D" id="2.60.120.480">
    <property type="entry name" value="Ureidoglycolate hydrolase"/>
    <property type="match status" value="1"/>
</dbReference>
<evidence type="ECO:0000256" key="1">
    <source>
        <dbReference type="ARBA" id="ARBA00011738"/>
    </source>
</evidence>
<evidence type="ECO:0000313" key="5">
    <source>
        <dbReference type="EMBL" id="KAL0633287.1"/>
    </source>
</evidence>
<protein>
    <recommendedName>
        <fullName evidence="7">Ureidoglycolate hydrolase</fullName>
    </recommendedName>
</protein>
<organism evidence="5 6">
    <name type="scientific">Discina gigas</name>
    <dbReference type="NCBI Taxonomy" id="1032678"/>
    <lineage>
        <taxon>Eukaryota</taxon>
        <taxon>Fungi</taxon>
        <taxon>Dikarya</taxon>
        <taxon>Ascomycota</taxon>
        <taxon>Pezizomycotina</taxon>
        <taxon>Pezizomycetes</taxon>
        <taxon>Pezizales</taxon>
        <taxon>Discinaceae</taxon>
        <taxon>Discina</taxon>
    </lineage>
</organism>
<evidence type="ECO:0000256" key="4">
    <source>
        <dbReference type="ARBA" id="ARBA00047684"/>
    </source>
</evidence>
<evidence type="ECO:0000256" key="3">
    <source>
        <dbReference type="ARBA" id="ARBA00023239"/>
    </source>
</evidence>
<dbReference type="InterPro" id="IPR024060">
    <property type="entry name" value="Ureidoglycolate_lyase_dom_sf"/>
</dbReference>
<dbReference type="PANTHER" id="PTHR21221:SF1">
    <property type="entry name" value="UREIDOGLYCOLATE LYASE"/>
    <property type="match status" value="1"/>
</dbReference>
<keyword evidence="2" id="KW-0659">Purine metabolism</keyword>
<sequence length="223" mass="23619">MSSSVTTIVPPRESLTISATPLTSATFAPFGSVIQLPPSTNGAATTVNQGTAQKYLKVSPFTSAACPSGSPANFNINIFVCAPRKLSGEFKNVFQCKILERHPYTSQSFIPLGLDPDPENKTSSRFLVIVSHTLTSIPGNPPDLENLKAFICSGSQGVTYAAGTWHAPMVALGERPIEFVVLVHENGVDGEDTQEVLIGENGIAVKVLAMGNGENGLWAKAKF</sequence>
<dbReference type="InterPro" id="IPR047233">
    <property type="entry name" value="UAH_cupin"/>
</dbReference>
<reference evidence="5 6" key="1">
    <citation type="submission" date="2024-02" db="EMBL/GenBank/DDBJ databases">
        <title>Discinaceae phylogenomics.</title>
        <authorList>
            <person name="Dirks A.C."/>
            <person name="James T.Y."/>
        </authorList>
    </citation>
    <scope>NUCLEOTIDE SEQUENCE [LARGE SCALE GENOMIC DNA]</scope>
    <source>
        <strain evidence="5 6">ACD0624</strain>
    </source>
</reference>
<comment type="catalytic activity">
    <reaction evidence="4">
        <text>(S)-ureidoglycolate = urea + glyoxylate</text>
        <dbReference type="Rhea" id="RHEA:11304"/>
        <dbReference type="ChEBI" id="CHEBI:16199"/>
        <dbReference type="ChEBI" id="CHEBI:36655"/>
        <dbReference type="ChEBI" id="CHEBI:57296"/>
        <dbReference type="EC" id="4.3.2.3"/>
    </reaction>
</comment>
<dbReference type="Pfam" id="PF04115">
    <property type="entry name" value="Ureidogly_lyase"/>
    <property type="match status" value="1"/>
</dbReference>
<evidence type="ECO:0008006" key="7">
    <source>
        <dbReference type="Google" id="ProtNLM"/>
    </source>
</evidence>
<evidence type="ECO:0000256" key="2">
    <source>
        <dbReference type="ARBA" id="ARBA00022631"/>
    </source>
</evidence>
<name>A0ABR3GBE6_9PEZI</name>